<comment type="caution">
    <text evidence="1">The sequence shown here is derived from an EMBL/GenBank/DDBJ whole genome shotgun (WGS) entry which is preliminary data.</text>
</comment>
<evidence type="ECO:0000313" key="1">
    <source>
        <dbReference type="EMBL" id="MCU6686582.1"/>
    </source>
</evidence>
<dbReference type="EMBL" id="JAOQJU010000008">
    <property type="protein sequence ID" value="MCU6686582.1"/>
    <property type="molecule type" value="Genomic_DNA"/>
</dbReference>
<protein>
    <submittedName>
        <fullName evidence="1">Uncharacterized protein</fullName>
    </submittedName>
</protein>
<organism evidence="1 2">
    <name type="scientific">Dorea acetigenes</name>
    <dbReference type="NCBI Taxonomy" id="2981787"/>
    <lineage>
        <taxon>Bacteria</taxon>
        <taxon>Bacillati</taxon>
        <taxon>Bacillota</taxon>
        <taxon>Clostridia</taxon>
        <taxon>Lachnospirales</taxon>
        <taxon>Lachnospiraceae</taxon>
        <taxon>Dorea</taxon>
    </lineage>
</organism>
<dbReference type="Proteomes" id="UP001652431">
    <property type="component" value="Unassembled WGS sequence"/>
</dbReference>
<reference evidence="1 2" key="1">
    <citation type="journal article" date="2021" name="ISME Commun">
        <title>Automated analysis of genomic sequences facilitates high-throughput and comprehensive description of bacteria.</title>
        <authorList>
            <person name="Hitch T.C.A."/>
        </authorList>
    </citation>
    <scope>NUCLEOTIDE SEQUENCE [LARGE SCALE GENOMIC DNA]</scope>
    <source>
        <strain evidence="1 2">Sanger_03</strain>
    </source>
</reference>
<dbReference type="RefSeq" id="WP_158369720.1">
    <property type="nucleotide sequence ID" value="NZ_JAOQJU010000008.1"/>
</dbReference>
<sequence>MFTRQKCQNAINQISNKSVTSISEYVENLNSISSETNAMEVYNSVLNELQRIVDEADYLEALRVINNKGLLPYTGLSNSFGWKKQYYIDYVLKLLNVTDDCAEALCNIFKEYIPLQ</sequence>
<evidence type="ECO:0000313" key="2">
    <source>
        <dbReference type="Proteomes" id="UP001652431"/>
    </source>
</evidence>
<keyword evidence="2" id="KW-1185">Reference proteome</keyword>
<proteinExistence type="predicted"/>
<name>A0ABT2RME8_9FIRM</name>
<gene>
    <name evidence="1" type="ORF">OCV99_08475</name>
</gene>
<accession>A0ABT2RME8</accession>